<organism evidence="1 2">
    <name type="scientific">Candidatus Gallacutalibacter pullicola</name>
    <dbReference type="NCBI Taxonomy" id="2840830"/>
    <lineage>
        <taxon>Bacteria</taxon>
        <taxon>Bacillati</taxon>
        <taxon>Bacillota</taxon>
        <taxon>Clostridia</taxon>
        <taxon>Eubacteriales</taxon>
        <taxon>Candidatus Gallacutalibacter</taxon>
    </lineage>
</organism>
<reference evidence="1" key="2">
    <citation type="journal article" date="2021" name="PeerJ">
        <title>Extensive microbial diversity within the chicken gut microbiome revealed by metagenomics and culture.</title>
        <authorList>
            <person name="Gilroy R."/>
            <person name="Ravi A."/>
            <person name="Getino M."/>
            <person name="Pursley I."/>
            <person name="Horton D.L."/>
            <person name="Alikhan N.F."/>
            <person name="Baker D."/>
            <person name="Gharbi K."/>
            <person name="Hall N."/>
            <person name="Watson M."/>
            <person name="Adriaenssens E.M."/>
            <person name="Foster-Nyarko E."/>
            <person name="Jarju S."/>
            <person name="Secka A."/>
            <person name="Antonio M."/>
            <person name="Oren A."/>
            <person name="Chaudhuri R.R."/>
            <person name="La Ragione R."/>
            <person name="Hildebrand F."/>
            <person name="Pallen M.J."/>
        </authorList>
    </citation>
    <scope>NUCLEOTIDE SEQUENCE</scope>
    <source>
        <strain evidence="1">ChiSjej1B19-7085</strain>
    </source>
</reference>
<gene>
    <name evidence="1" type="ORF">IAA54_04775</name>
</gene>
<sequence length="195" mass="21618">MREKRSSLPQDVFQKPVTRKTDCRYSIWIRFRCLAVVWMLAALFCGCGAVPMQPEPAAPPAEAFQCRIQASYRGKEISCTLSRTLEKKTAVTIELPQQARGLSFLWNGDVFSLECAGLSVSGDSCPLPRHAFAPVLYGAVETVISGEGLAETADGVWESFYDAARMRIEMDRATGQITRLSIPELSLDAIFLYDI</sequence>
<name>A0A9D1J0V0_9FIRM</name>
<dbReference type="EMBL" id="DVHF01000053">
    <property type="protein sequence ID" value="HIR56961.1"/>
    <property type="molecule type" value="Genomic_DNA"/>
</dbReference>
<dbReference type="AlphaFoldDB" id="A0A9D1J0V0"/>
<accession>A0A9D1J0V0</accession>
<evidence type="ECO:0000313" key="1">
    <source>
        <dbReference type="EMBL" id="HIR56961.1"/>
    </source>
</evidence>
<reference evidence="1" key="1">
    <citation type="submission" date="2020-10" db="EMBL/GenBank/DDBJ databases">
        <authorList>
            <person name="Gilroy R."/>
        </authorList>
    </citation>
    <scope>NUCLEOTIDE SEQUENCE</scope>
    <source>
        <strain evidence="1">ChiSjej1B19-7085</strain>
    </source>
</reference>
<evidence type="ECO:0000313" key="2">
    <source>
        <dbReference type="Proteomes" id="UP000886785"/>
    </source>
</evidence>
<comment type="caution">
    <text evidence="1">The sequence shown here is derived from an EMBL/GenBank/DDBJ whole genome shotgun (WGS) entry which is preliminary data.</text>
</comment>
<dbReference type="Proteomes" id="UP000886785">
    <property type="component" value="Unassembled WGS sequence"/>
</dbReference>
<proteinExistence type="predicted"/>
<protein>
    <submittedName>
        <fullName evidence="1">Uncharacterized protein</fullName>
    </submittedName>
</protein>